<dbReference type="InterPro" id="IPR039840">
    <property type="entry name" value="NAA80"/>
</dbReference>
<dbReference type="EMBL" id="CACVAT010000439">
    <property type="protein sequence ID" value="CAA6827333.1"/>
    <property type="molecule type" value="Genomic_DNA"/>
</dbReference>
<evidence type="ECO:0000259" key="1">
    <source>
        <dbReference type="PROSITE" id="PS51186"/>
    </source>
</evidence>
<dbReference type="SUPFAM" id="SSF55729">
    <property type="entry name" value="Acyl-CoA N-acyltransferases (Nat)"/>
    <property type="match status" value="1"/>
</dbReference>
<proteinExistence type="predicted"/>
<reference evidence="2" key="1">
    <citation type="submission" date="2020-01" db="EMBL/GenBank/DDBJ databases">
        <authorList>
            <person name="Meier V. D."/>
            <person name="Meier V D."/>
        </authorList>
    </citation>
    <scope>NUCLEOTIDE SEQUENCE</scope>
    <source>
        <strain evidence="2">HLG_WM_MAG_09</strain>
    </source>
</reference>
<organism evidence="2">
    <name type="scientific">uncultured Thiotrichaceae bacterium</name>
    <dbReference type="NCBI Taxonomy" id="298394"/>
    <lineage>
        <taxon>Bacteria</taxon>
        <taxon>Pseudomonadati</taxon>
        <taxon>Pseudomonadota</taxon>
        <taxon>Gammaproteobacteria</taxon>
        <taxon>Thiotrichales</taxon>
        <taxon>Thiotrichaceae</taxon>
        <taxon>environmental samples</taxon>
    </lineage>
</organism>
<dbReference type="PANTHER" id="PTHR13538">
    <property type="entry name" value="N-ACETYLTRANSFERASE 6"/>
    <property type="match status" value="1"/>
</dbReference>
<sequence>MAEVIISVEEGCGGLAEKLESELLASLAGELEQSLNTGFTLSAKNGEGEVVGGLVASTSYGWLLVKILWVEESQRNSGIGHSLMKAAEAKAVGLNCHSVWLDTSSPKAYQFYSKLGYEVFGKLGNTDTQFPSGHCRWFMKKVFSNQHPTPTAHPVSGCYNAARFDNTVEHFPTHPSPLVTQPIPDSLPG</sequence>
<dbReference type="GO" id="GO:0005737">
    <property type="term" value="C:cytoplasm"/>
    <property type="evidence" value="ECO:0007669"/>
    <property type="project" value="TreeGrafter"/>
</dbReference>
<feature type="domain" description="N-acetyltransferase" evidence="1">
    <location>
        <begin position="3"/>
        <end position="144"/>
    </location>
</feature>
<accession>A0A6S6UEG7</accession>
<dbReference type="PROSITE" id="PS51186">
    <property type="entry name" value="GNAT"/>
    <property type="match status" value="1"/>
</dbReference>
<name>A0A6S6UEG7_9GAMM</name>
<dbReference type="Gene3D" id="3.40.630.30">
    <property type="match status" value="1"/>
</dbReference>
<dbReference type="AlphaFoldDB" id="A0A6S6UEG7"/>
<evidence type="ECO:0000313" key="2">
    <source>
        <dbReference type="EMBL" id="CAA6827333.1"/>
    </source>
</evidence>
<dbReference type="InterPro" id="IPR000182">
    <property type="entry name" value="GNAT_dom"/>
</dbReference>
<protein>
    <recommendedName>
        <fullName evidence="1">N-acetyltransferase domain-containing protein</fullName>
    </recommendedName>
</protein>
<dbReference type="Pfam" id="PF00583">
    <property type="entry name" value="Acetyltransf_1"/>
    <property type="match status" value="1"/>
</dbReference>
<dbReference type="CDD" id="cd04301">
    <property type="entry name" value="NAT_SF"/>
    <property type="match status" value="1"/>
</dbReference>
<dbReference type="InterPro" id="IPR016181">
    <property type="entry name" value="Acyl_CoA_acyltransferase"/>
</dbReference>
<dbReference type="GO" id="GO:0008080">
    <property type="term" value="F:N-acetyltransferase activity"/>
    <property type="evidence" value="ECO:0007669"/>
    <property type="project" value="InterPro"/>
</dbReference>
<gene>
    <name evidence="2" type="ORF">HELGO_WM19315</name>
</gene>
<dbReference type="GO" id="GO:1905502">
    <property type="term" value="F:acetyl-CoA binding"/>
    <property type="evidence" value="ECO:0007669"/>
    <property type="project" value="TreeGrafter"/>
</dbReference>
<dbReference type="PANTHER" id="PTHR13538:SF4">
    <property type="entry name" value="N-ALPHA-ACETYLTRANSFERASE 80"/>
    <property type="match status" value="1"/>
</dbReference>